<protein>
    <recommendedName>
        <fullName evidence="1">Amidase domain-containing protein</fullName>
    </recommendedName>
</protein>
<dbReference type="PANTHER" id="PTHR43372">
    <property type="entry name" value="FATTY-ACID AMIDE HYDROLASE"/>
    <property type="match status" value="1"/>
</dbReference>
<comment type="caution">
    <text evidence="2">The sequence shown here is derived from an EMBL/GenBank/DDBJ whole genome shotgun (WGS) entry which is preliminary data.</text>
</comment>
<accession>A0AAQ4ELH1</accession>
<dbReference type="GO" id="GO:0012505">
    <property type="term" value="C:endomembrane system"/>
    <property type="evidence" value="ECO:0007669"/>
    <property type="project" value="TreeGrafter"/>
</dbReference>
<dbReference type="InterPro" id="IPR052739">
    <property type="entry name" value="FAAH2"/>
</dbReference>
<dbReference type="InterPro" id="IPR036928">
    <property type="entry name" value="AS_sf"/>
</dbReference>
<evidence type="ECO:0000313" key="2">
    <source>
        <dbReference type="EMBL" id="KAK8775557.1"/>
    </source>
</evidence>
<evidence type="ECO:0000313" key="3">
    <source>
        <dbReference type="Proteomes" id="UP001321473"/>
    </source>
</evidence>
<dbReference type="SUPFAM" id="SSF75304">
    <property type="entry name" value="Amidase signature (AS) enzymes"/>
    <property type="match status" value="1"/>
</dbReference>
<dbReference type="InterPro" id="IPR023631">
    <property type="entry name" value="Amidase_dom"/>
</dbReference>
<dbReference type="AlphaFoldDB" id="A0AAQ4ELH1"/>
<evidence type="ECO:0000259" key="1">
    <source>
        <dbReference type="Pfam" id="PF01425"/>
    </source>
</evidence>
<dbReference type="Proteomes" id="UP001321473">
    <property type="component" value="Unassembled WGS sequence"/>
</dbReference>
<proteinExistence type="predicted"/>
<organism evidence="2 3">
    <name type="scientific">Amblyomma americanum</name>
    <name type="common">Lone star tick</name>
    <dbReference type="NCBI Taxonomy" id="6943"/>
    <lineage>
        <taxon>Eukaryota</taxon>
        <taxon>Metazoa</taxon>
        <taxon>Ecdysozoa</taxon>
        <taxon>Arthropoda</taxon>
        <taxon>Chelicerata</taxon>
        <taxon>Arachnida</taxon>
        <taxon>Acari</taxon>
        <taxon>Parasitiformes</taxon>
        <taxon>Ixodida</taxon>
        <taxon>Ixodoidea</taxon>
        <taxon>Ixodidae</taxon>
        <taxon>Amblyomminae</taxon>
        <taxon>Amblyomma</taxon>
    </lineage>
</organism>
<reference evidence="2 3" key="1">
    <citation type="journal article" date="2023" name="Arcadia Sci">
        <title>De novo assembly of a long-read Amblyomma americanum tick genome.</title>
        <authorList>
            <person name="Chou S."/>
            <person name="Poskanzer K.E."/>
            <person name="Rollins M."/>
            <person name="Thuy-Boun P.S."/>
        </authorList>
    </citation>
    <scope>NUCLEOTIDE SEQUENCE [LARGE SCALE GENOMIC DNA]</scope>
    <source>
        <strain evidence="2">F_SG_1</strain>
        <tissue evidence="2">Salivary glands</tissue>
    </source>
</reference>
<name>A0AAQ4ELH1_AMBAM</name>
<feature type="domain" description="Amidase" evidence="1">
    <location>
        <begin position="41"/>
        <end position="297"/>
    </location>
</feature>
<keyword evidence="3" id="KW-1185">Reference proteome</keyword>
<gene>
    <name evidence="2" type="ORF">V5799_031098</name>
</gene>
<dbReference type="PANTHER" id="PTHR43372:SF4">
    <property type="entry name" value="FATTY-ACID AMIDE HYDROLASE 2"/>
    <property type="match status" value="1"/>
</dbReference>
<dbReference type="Gene3D" id="3.90.1300.10">
    <property type="entry name" value="Amidase signature (AS) domain"/>
    <property type="match status" value="1"/>
</dbReference>
<dbReference type="Pfam" id="PF01425">
    <property type="entry name" value="Amidase"/>
    <property type="match status" value="1"/>
</dbReference>
<sequence>MFILTVPGDGLPPGSHSKVRGRFKDGHNIMPAGTVPSRGHRGVYNQEFIMKMHSAGPMTRYASDLVTMLKVMLTSEARPRMQLEKPVDLSKLRIFYADDEGCEFFSRIHPDIRNAVRKVCSYLGSEFGSPVERIRLEEASASNKMWGAVFTATKCEPVTRFFTDDDGRPINPWLELIKILCGKSMHTFPAVLVTLLERNSVFKPNPDSTHYYLAMAQDFKERLLATLRDDAVLICPAALGPAPFHNEHVLRPGRSSLTSLANIGGCPSTAIPIGLTFDGRPLGVQVIAAPYMDRLCLAVAAELEKGFGGWQAPFDGVGTSTVL</sequence>
<dbReference type="EMBL" id="JARKHS020013973">
    <property type="protein sequence ID" value="KAK8775557.1"/>
    <property type="molecule type" value="Genomic_DNA"/>
</dbReference>